<dbReference type="STRING" id="39692.BST38_28635"/>
<organism evidence="2 3">
    <name type="scientific">Mycolicibacterium parafortuitum</name>
    <name type="common">Mycobacterium parafortuitum</name>
    <dbReference type="NCBI Taxonomy" id="39692"/>
    <lineage>
        <taxon>Bacteria</taxon>
        <taxon>Bacillati</taxon>
        <taxon>Actinomycetota</taxon>
        <taxon>Actinomycetes</taxon>
        <taxon>Mycobacteriales</taxon>
        <taxon>Mycobacteriaceae</taxon>
        <taxon>Mycolicibacterium</taxon>
    </lineage>
</organism>
<sequence length="66" mass="7215">MTAVEPVLPPARAPKTPWLRDRSPTTRLVLRWLFIALATGIAFHTSIASILDTALRGGLNGYVLMV</sequence>
<proteinExistence type="predicted"/>
<name>A0A375YK92_MYCPF</name>
<dbReference type="Proteomes" id="UP000252008">
    <property type="component" value="Unassembled WGS sequence"/>
</dbReference>
<dbReference type="RefSeq" id="WP_083146912.1">
    <property type="nucleotide sequence ID" value="NZ_MVID01000051.1"/>
</dbReference>
<feature type="transmembrane region" description="Helical" evidence="1">
    <location>
        <begin position="28"/>
        <end position="51"/>
    </location>
</feature>
<evidence type="ECO:0000256" key="1">
    <source>
        <dbReference type="SAM" id="Phobius"/>
    </source>
</evidence>
<keyword evidence="1" id="KW-0812">Transmembrane</keyword>
<evidence type="ECO:0000313" key="3">
    <source>
        <dbReference type="Proteomes" id="UP000252008"/>
    </source>
</evidence>
<evidence type="ECO:0000313" key="2">
    <source>
        <dbReference type="EMBL" id="SRX81531.1"/>
    </source>
</evidence>
<keyword evidence="1" id="KW-0472">Membrane</keyword>
<gene>
    <name evidence="2" type="ORF">MPP7335_03283</name>
</gene>
<keyword evidence="3" id="KW-1185">Reference proteome</keyword>
<reference evidence="2 3" key="1">
    <citation type="submission" date="2018-05" db="EMBL/GenBank/DDBJ databases">
        <authorList>
            <consortium name="IHU Genomes"/>
        </authorList>
    </citation>
    <scope>NUCLEOTIDE SEQUENCE [LARGE SCALE GENOMIC DNA]</scope>
    <source>
        <strain evidence="2 3">P7335</strain>
    </source>
</reference>
<keyword evidence="1" id="KW-1133">Transmembrane helix</keyword>
<accession>A0A375YK92</accession>
<protein>
    <submittedName>
        <fullName evidence="2">Uncharacterized protein</fullName>
    </submittedName>
</protein>
<dbReference type="AlphaFoldDB" id="A0A375YK92"/>
<dbReference type="EMBL" id="UEGS01000001">
    <property type="protein sequence ID" value="SRX81531.1"/>
    <property type="molecule type" value="Genomic_DNA"/>
</dbReference>